<evidence type="ECO:0000313" key="3">
    <source>
        <dbReference type="Proteomes" id="UP000242188"/>
    </source>
</evidence>
<gene>
    <name evidence="2" type="ORF">KP79_PYT15533</name>
</gene>
<protein>
    <recommendedName>
        <fullName evidence="4">Retrotransposon gag domain-containing protein</fullName>
    </recommendedName>
</protein>
<comment type="caution">
    <text evidence="2">The sequence shown here is derived from an EMBL/GenBank/DDBJ whole genome shotgun (WGS) entry which is preliminary data.</text>
</comment>
<sequence length="213" mass="24775">MRRRDDSSESDESDPDFSSEGEGNSDTDSGDSSDDYQRHRQRSRSPQRHKMPTYSGKERWEPFALKFTRIIKDNRWSDRKTKQRFLDCLVGDALEYADKLPRALGFYKLKKKMKERFSDKDVPVVARRELNFTKQEESENLTEFAQRIQTITGDGFAYADTTTRNQIATEALLKGCREKMAAQRTMEKNPKTVHKALKCQSARSVWFSRATLP</sequence>
<proteinExistence type="predicted"/>
<organism evidence="2 3">
    <name type="scientific">Mizuhopecten yessoensis</name>
    <name type="common">Japanese scallop</name>
    <name type="synonym">Patinopecten yessoensis</name>
    <dbReference type="NCBI Taxonomy" id="6573"/>
    <lineage>
        <taxon>Eukaryota</taxon>
        <taxon>Metazoa</taxon>
        <taxon>Spiralia</taxon>
        <taxon>Lophotrochozoa</taxon>
        <taxon>Mollusca</taxon>
        <taxon>Bivalvia</taxon>
        <taxon>Autobranchia</taxon>
        <taxon>Pteriomorphia</taxon>
        <taxon>Pectinida</taxon>
        <taxon>Pectinoidea</taxon>
        <taxon>Pectinidae</taxon>
        <taxon>Mizuhopecten</taxon>
    </lineage>
</organism>
<dbReference type="PANTHER" id="PTHR33223:SF6">
    <property type="entry name" value="CCHC-TYPE DOMAIN-CONTAINING PROTEIN"/>
    <property type="match status" value="1"/>
</dbReference>
<dbReference type="AlphaFoldDB" id="A0A210R0Z2"/>
<feature type="compositionally biased region" description="Basic residues" evidence="1">
    <location>
        <begin position="39"/>
        <end position="51"/>
    </location>
</feature>
<keyword evidence="3" id="KW-1185">Reference proteome</keyword>
<dbReference type="Proteomes" id="UP000242188">
    <property type="component" value="Unassembled WGS sequence"/>
</dbReference>
<evidence type="ECO:0000313" key="2">
    <source>
        <dbReference type="EMBL" id="OWF54706.1"/>
    </source>
</evidence>
<accession>A0A210R0Z2</accession>
<name>A0A210R0Z2_MIZYE</name>
<dbReference type="OrthoDB" id="10051637at2759"/>
<reference evidence="2 3" key="1">
    <citation type="journal article" date="2017" name="Nat. Ecol. Evol.">
        <title>Scallop genome provides insights into evolution of bilaterian karyotype and development.</title>
        <authorList>
            <person name="Wang S."/>
            <person name="Zhang J."/>
            <person name="Jiao W."/>
            <person name="Li J."/>
            <person name="Xun X."/>
            <person name="Sun Y."/>
            <person name="Guo X."/>
            <person name="Huan P."/>
            <person name="Dong B."/>
            <person name="Zhang L."/>
            <person name="Hu X."/>
            <person name="Sun X."/>
            <person name="Wang J."/>
            <person name="Zhao C."/>
            <person name="Wang Y."/>
            <person name="Wang D."/>
            <person name="Huang X."/>
            <person name="Wang R."/>
            <person name="Lv J."/>
            <person name="Li Y."/>
            <person name="Zhang Z."/>
            <person name="Liu B."/>
            <person name="Lu W."/>
            <person name="Hui Y."/>
            <person name="Liang J."/>
            <person name="Zhou Z."/>
            <person name="Hou R."/>
            <person name="Li X."/>
            <person name="Liu Y."/>
            <person name="Li H."/>
            <person name="Ning X."/>
            <person name="Lin Y."/>
            <person name="Zhao L."/>
            <person name="Xing Q."/>
            <person name="Dou J."/>
            <person name="Li Y."/>
            <person name="Mao J."/>
            <person name="Guo H."/>
            <person name="Dou H."/>
            <person name="Li T."/>
            <person name="Mu C."/>
            <person name="Jiang W."/>
            <person name="Fu Q."/>
            <person name="Fu X."/>
            <person name="Miao Y."/>
            <person name="Liu J."/>
            <person name="Yu Q."/>
            <person name="Li R."/>
            <person name="Liao H."/>
            <person name="Li X."/>
            <person name="Kong Y."/>
            <person name="Jiang Z."/>
            <person name="Chourrout D."/>
            <person name="Li R."/>
            <person name="Bao Z."/>
        </authorList>
    </citation>
    <scope>NUCLEOTIDE SEQUENCE [LARGE SCALE GENOMIC DNA]</scope>
    <source>
        <strain evidence="2 3">PY_sf001</strain>
    </source>
</reference>
<dbReference type="EMBL" id="NEDP02000935">
    <property type="protein sequence ID" value="OWF54706.1"/>
    <property type="molecule type" value="Genomic_DNA"/>
</dbReference>
<evidence type="ECO:0008006" key="4">
    <source>
        <dbReference type="Google" id="ProtNLM"/>
    </source>
</evidence>
<feature type="region of interest" description="Disordered" evidence="1">
    <location>
        <begin position="1"/>
        <end position="55"/>
    </location>
</feature>
<dbReference type="PANTHER" id="PTHR33223">
    <property type="entry name" value="CCHC-TYPE DOMAIN-CONTAINING PROTEIN"/>
    <property type="match status" value="1"/>
</dbReference>
<evidence type="ECO:0000256" key="1">
    <source>
        <dbReference type="SAM" id="MobiDB-lite"/>
    </source>
</evidence>
<feature type="compositionally biased region" description="Acidic residues" evidence="1">
    <location>
        <begin position="8"/>
        <end position="34"/>
    </location>
</feature>